<dbReference type="RefSeq" id="WP_145450962.1">
    <property type="nucleotide sequence ID" value="NZ_CP037421.1"/>
</dbReference>
<dbReference type="EMBL" id="CP037421">
    <property type="protein sequence ID" value="QDT28466.1"/>
    <property type="molecule type" value="Genomic_DNA"/>
</dbReference>
<protein>
    <submittedName>
        <fullName evidence="1">Uncharacterized protein</fullName>
    </submittedName>
</protein>
<organism evidence="1 2">
    <name type="scientific">Gimesia panareensis</name>
    <dbReference type="NCBI Taxonomy" id="2527978"/>
    <lineage>
        <taxon>Bacteria</taxon>
        <taxon>Pseudomonadati</taxon>
        <taxon>Planctomycetota</taxon>
        <taxon>Planctomycetia</taxon>
        <taxon>Planctomycetales</taxon>
        <taxon>Planctomycetaceae</taxon>
        <taxon>Gimesia</taxon>
    </lineage>
</organism>
<keyword evidence="2" id="KW-1185">Reference proteome</keyword>
<accession>A0A517QA07</accession>
<sequence length="113" mass="12763">MTLSRRNSRKIVVDDREYRWSPSRDSGFMVLVVQHSPGNGKKLEIVISDDQNVIVENGSYSIEYGAVDQLLITPKLVETLIREAIKAGWKPEETGPPVQLSFLEGHLETRRGL</sequence>
<proteinExistence type="predicted"/>
<name>A0A517QA07_9PLAN</name>
<evidence type="ECO:0000313" key="1">
    <source>
        <dbReference type="EMBL" id="QDT28466.1"/>
    </source>
</evidence>
<evidence type="ECO:0000313" key="2">
    <source>
        <dbReference type="Proteomes" id="UP000315647"/>
    </source>
</evidence>
<dbReference type="AlphaFoldDB" id="A0A517QA07"/>
<gene>
    <name evidence="1" type="ORF">Enr10x_38100</name>
</gene>
<dbReference type="Proteomes" id="UP000315647">
    <property type="component" value="Chromosome"/>
</dbReference>
<reference evidence="1 2" key="1">
    <citation type="submission" date="2019-03" db="EMBL/GenBank/DDBJ databases">
        <title>Deep-cultivation of Planctomycetes and their phenomic and genomic characterization uncovers novel biology.</title>
        <authorList>
            <person name="Wiegand S."/>
            <person name="Jogler M."/>
            <person name="Boedeker C."/>
            <person name="Pinto D."/>
            <person name="Vollmers J."/>
            <person name="Rivas-Marin E."/>
            <person name="Kohn T."/>
            <person name="Peeters S.H."/>
            <person name="Heuer A."/>
            <person name="Rast P."/>
            <person name="Oberbeckmann S."/>
            <person name="Bunk B."/>
            <person name="Jeske O."/>
            <person name="Meyerdierks A."/>
            <person name="Storesund J.E."/>
            <person name="Kallscheuer N."/>
            <person name="Luecker S."/>
            <person name="Lage O.M."/>
            <person name="Pohl T."/>
            <person name="Merkel B.J."/>
            <person name="Hornburger P."/>
            <person name="Mueller R.-W."/>
            <person name="Bruemmer F."/>
            <person name="Labrenz M."/>
            <person name="Spormann A.M."/>
            <person name="Op den Camp H."/>
            <person name="Overmann J."/>
            <person name="Amann R."/>
            <person name="Jetten M.S.M."/>
            <person name="Mascher T."/>
            <person name="Medema M.H."/>
            <person name="Devos D.P."/>
            <person name="Kaster A.-K."/>
            <person name="Ovreas L."/>
            <person name="Rohde M."/>
            <person name="Galperin M.Y."/>
            <person name="Jogler C."/>
        </authorList>
    </citation>
    <scope>NUCLEOTIDE SEQUENCE [LARGE SCALE GENOMIC DNA]</scope>
    <source>
        <strain evidence="1 2">Enr10</strain>
    </source>
</reference>